<dbReference type="OrthoDB" id="7845888at2"/>
<dbReference type="InterPro" id="IPR016181">
    <property type="entry name" value="Acyl_CoA_acyltransferase"/>
</dbReference>
<dbReference type="EMBL" id="VHSG01000038">
    <property type="protein sequence ID" value="TQV66934.1"/>
    <property type="molecule type" value="Genomic_DNA"/>
</dbReference>
<protein>
    <submittedName>
        <fullName evidence="2">GNAT family N-acetyltransferase</fullName>
    </submittedName>
</protein>
<gene>
    <name evidence="2" type="ORF">FKG94_26640</name>
</gene>
<name>A0A545SPQ8_9GAMM</name>
<proteinExistence type="predicted"/>
<comment type="caution">
    <text evidence="2">The sequence shown here is derived from an EMBL/GenBank/DDBJ whole genome shotgun (WGS) entry which is preliminary data.</text>
</comment>
<reference evidence="2 3" key="1">
    <citation type="submission" date="2019-06" db="EMBL/GenBank/DDBJ databases">
        <title>Whole genome sequence for Cellvibrionaceae sp. R142.</title>
        <authorList>
            <person name="Wang G."/>
        </authorList>
    </citation>
    <scope>NUCLEOTIDE SEQUENCE [LARGE SCALE GENOMIC DNA]</scope>
    <source>
        <strain evidence="2 3">R142</strain>
    </source>
</reference>
<organism evidence="2 3">
    <name type="scientific">Exilibacterium tricleocarpae</name>
    <dbReference type="NCBI Taxonomy" id="2591008"/>
    <lineage>
        <taxon>Bacteria</taxon>
        <taxon>Pseudomonadati</taxon>
        <taxon>Pseudomonadota</taxon>
        <taxon>Gammaproteobacteria</taxon>
        <taxon>Cellvibrionales</taxon>
        <taxon>Cellvibrionaceae</taxon>
        <taxon>Exilibacterium</taxon>
    </lineage>
</organism>
<evidence type="ECO:0000313" key="3">
    <source>
        <dbReference type="Proteomes" id="UP000319732"/>
    </source>
</evidence>
<dbReference type="SUPFAM" id="SSF55729">
    <property type="entry name" value="Acyl-CoA N-acyltransferases (Nat)"/>
    <property type="match status" value="1"/>
</dbReference>
<dbReference type="AlphaFoldDB" id="A0A545SPQ8"/>
<evidence type="ECO:0000313" key="2">
    <source>
        <dbReference type="EMBL" id="TQV66934.1"/>
    </source>
</evidence>
<keyword evidence="3" id="KW-1185">Reference proteome</keyword>
<feature type="domain" description="N-acetyltransferase" evidence="1">
    <location>
        <begin position="18"/>
        <end position="144"/>
    </location>
</feature>
<dbReference type="CDD" id="cd04301">
    <property type="entry name" value="NAT_SF"/>
    <property type="match status" value="1"/>
</dbReference>
<accession>A0A545SPQ8</accession>
<dbReference type="PROSITE" id="PS51186">
    <property type="entry name" value="GNAT"/>
    <property type="match status" value="1"/>
</dbReference>
<dbReference type="GO" id="GO:0016747">
    <property type="term" value="F:acyltransferase activity, transferring groups other than amino-acyl groups"/>
    <property type="evidence" value="ECO:0007669"/>
    <property type="project" value="InterPro"/>
</dbReference>
<sequence length="155" mass="17940">MCQSQRPRVAPVSDEPTLVIEPLPPLQLPLVNRFYRDCRYSAKAGRGELVYVARGQGRMLAAVRLVPQVDNHLFLRSFCVAPEQRRRTIGRQLLEALVPVLHGYRCYCFPFRYLQDFYGRIGFVAAQPHTQPDFIAGPYRRYCRQGRDIVIMVRS</sequence>
<dbReference type="Pfam" id="PF13508">
    <property type="entry name" value="Acetyltransf_7"/>
    <property type="match status" value="1"/>
</dbReference>
<keyword evidence="2" id="KW-0808">Transferase</keyword>
<evidence type="ECO:0000259" key="1">
    <source>
        <dbReference type="PROSITE" id="PS51186"/>
    </source>
</evidence>
<dbReference type="Gene3D" id="3.40.630.30">
    <property type="match status" value="1"/>
</dbReference>
<dbReference type="InterPro" id="IPR000182">
    <property type="entry name" value="GNAT_dom"/>
</dbReference>
<dbReference type="Proteomes" id="UP000319732">
    <property type="component" value="Unassembled WGS sequence"/>
</dbReference>